<reference evidence="1 2" key="1">
    <citation type="journal article" date="2015" name="Proc. Natl. Acad. Sci. U.S.A.">
        <title>The resurrection genome of Boea hygrometrica: A blueprint for survival of dehydration.</title>
        <authorList>
            <person name="Xiao L."/>
            <person name="Yang G."/>
            <person name="Zhang L."/>
            <person name="Yang X."/>
            <person name="Zhao S."/>
            <person name="Ji Z."/>
            <person name="Zhou Q."/>
            <person name="Hu M."/>
            <person name="Wang Y."/>
            <person name="Chen M."/>
            <person name="Xu Y."/>
            <person name="Jin H."/>
            <person name="Xiao X."/>
            <person name="Hu G."/>
            <person name="Bao F."/>
            <person name="Hu Y."/>
            <person name="Wan P."/>
            <person name="Li L."/>
            <person name="Deng X."/>
            <person name="Kuang T."/>
            <person name="Xiang C."/>
            <person name="Zhu J.K."/>
            <person name="Oliver M.J."/>
            <person name="He Y."/>
        </authorList>
    </citation>
    <scope>NUCLEOTIDE SEQUENCE [LARGE SCALE GENOMIC DNA]</scope>
    <source>
        <strain evidence="2">cv. XS01</strain>
    </source>
</reference>
<sequence length="71" mass="8178">MVDGPVCPSKYGSVDVSRRNWVPLHMDKGVDIARNSVQMSLCKRTDYEGVLRLMTFMRRRMGCLQPKFKKG</sequence>
<protein>
    <submittedName>
        <fullName evidence="1">Uncharacterized protein</fullName>
    </submittedName>
</protein>
<evidence type="ECO:0000313" key="1">
    <source>
        <dbReference type="EMBL" id="KZV39130.1"/>
    </source>
</evidence>
<keyword evidence="2" id="KW-1185">Reference proteome</keyword>
<dbReference type="Proteomes" id="UP000250235">
    <property type="component" value="Unassembled WGS sequence"/>
</dbReference>
<evidence type="ECO:0000313" key="2">
    <source>
        <dbReference type="Proteomes" id="UP000250235"/>
    </source>
</evidence>
<organism evidence="1 2">
    <name type="scientific">Dorcoceras hygrometricum</name>
    <dbReference type="NCBI Taxonomy" id="472368"/>
    <lineage>
        <taxon>Eukaryota</taxon>
        <taxon>Viridiplantae</taxon>
        <taxon>Streptophyta</taxon>
        <taxon>Embryophyta</taxon>
        <taxon>Tracheophyta</taxon>
        <taxon>Spermatophyta</taxon>
        <taxon>Magnoliopsida</taxon>
        <taxon>eudicotyledons</taxon>
        <taxon>Gunneridae</taxon>
        <taxon>Pentapetalae</taxon>
        <taxon>asterids</taxon>
        <taxon>lamiids</taxon>
        <taxon>Lamiales</taxon>
        <taxon>Gesneriaceae</taxon>
        <taxon>Didymocarpoideae</taxon>
        <taxon>Trichosporeae</taxon>
        <taxon>Loxocarpinae</taxon>
        <taxon>Dorcoceras</taxon>
    </lineage>
</organism>
<proteinExistence type="predicted"/>
<gene>
    <name evidence="1" type="ORF">F511_28941</name>
</gene>
<dbReference type="AlphaFoldDB" id="A0A2Z7C3W0"/>
<dbReference type="EMBL" id="KV001315">
    <property type="protein sequence ID" value="KZV39130.1"/>
    <property type="molecule type" value="Genomic_DNA"/>
</dbReference>
<name>A0A2Z7C3W0_9LAMI</name>
<accession>A0A2Z7C3W0</accession>